<evidence type="ECO:0000313" key="3">
    <source>
        <dbReference type="EMBL" id="KYC48862.1"/>
    </source>
</evidence>
<dbReference type="EMBL" id="LNGC01000121">
    <property type="protein sequence ID" value="KYC48862.1"/>
    <property type="molecule type" value="Genomic_DNA"/>
</dbReference>
<dbReference type="InterPro" id="IPR014710">
    <property type="entry name" value="RmlC-like_jellyroll"/>
</dbReference>
<gene>
    <name evidence="3" type="ORF">AMQ22_01819</name>
</gene>
<keyword evidence="1" id="KW-0479">Metal-binding</keyword>
<dbReference type="SUPFAM" id="SSF51182">
    <property type="entry name" value="RmlC-like cupins"/>
    <property type="match status" value="1"/>
</dbReference>
<dbReference type="GO" id="GO:0046872">
    <property type="term" value="F:metal ion binding"/>
    <property type="evidence" value="ECO:0007669"/>
    <property type="project" value="UniProtKB-KW"/>
</dbReference>
<accession>A0A150IV82</accession>
<comment type="caution">
    <text evidence="3">The sequence shown here is derived from an EMBL/GenBank/DDBJ whole genome shotgun (WGS) entry which is preliminary data.</text>
</comment>
<organism evidence="3 4">
    <name type="scientific">Candidatus Methanofastidiosum methylothiophilum</name>
    <dbReference type="NCBI Taxonomy" id="1705564"/>
    <lineage>
        <taxon>Archaea</taxon>
        <taxon>Methanobacteriati</taxon>
        <taxon>Methanobacteriota</taxon>
        <taxon>Stenosarchaea group</taxon>
        <taxon>Candidatus Methanofastidiosia</taxon>
        <taxon>Candidatus Methanofastidiosales</taxon>
        <taxon>Candidatus Methanofastidiosaceae</taxon>
        <taxon>Candidatus Methanofastidiosum</taxon>
    </lineage>
</organism>
<evidence type="ECO:0000256" key="1">
    <source>
        <dbReference type="ARBA" id="ARBA00022723"/>
    </source>
</evidence>
<name>A0A150IV82_9EURY</name>
<dbReference type="Pfam" id="PF07883">
    <property type="entry name" value="Cupin_2"/>
    <property type="match status" value="1"/>
</dbReference>
<dbReference type="AlphaFoldDB" id="A0A150IV82"/>
<dbReference type="Gene3D" id="2.60.120.10">
    <property type="entry name" value="Jelly Rolls"/>
    <property type="match status" value="1"/>
</dbReference>
<dbReference type="InterPro" id="IPR013096">
    <property type="entry name" value="Cupin_2"/>
</dbReference>
<dbReference type="InterPro" id="IPR051610">
    <property type="entry name" value="GPI/OXD"/>
</dbReference>
<protein>
    <submittedName>
        <fullName evidence="3">Cupin domain protein</fullName>
    </submittedName>
</protein>
<reference evidence="3 4" key="1">
    <citation type="journal article" date="2016" name="ISME J.">
        <title>Chasing the elusive Euryarchaeota class WSA2: genomes reveal a uniquely fastidious methyl-reducing methanogen.</title>
        <authorList>
            <person name="Nobu M.K."/>
            <person name="Narihiro T."/>
            <person name="Kuroda K."/>
            <person name="Mei R."/>
            <person name="Liu W.T."/>
        </authorList>
    </citation>
    <scope>NUCLEOTIDE SEQUENCE [LARGE SCALE GENOMIC DNA]</scope>
    <source>
        <strain evidence="3">U1lsi0528_Bin055</strain>
    </source>
</reference>
<evidence type="ECO:0000313" key="4">
    <source>
        <dbReference type="Proteomes" id="UP000075398"/>
    </source>
</evidence>
<dbReference type="InterPro" id="IPR011051">
    <property type="entry name" value="RmlC_Cupin_sf"/>
</dbReference>
<sequence length="117" mass="13320">MGEMIVKYEKDTTIFTPNLHFDCDSRWYFKKGEPSGNISILRSDFKKGGWADWHDHASADQAYYVIEGKVRVWMDSEENHADLGPGDMVIFPMGRKHKLKNLTDGELSLVAMNAPAL</sequence>
<feature type="domain" description="Cupin type-2" evidence="2">
    <location>
        <begin position="44"/>
        <end position="111"/>
    </location>
</feature>
<proteinExistence type="predicted"/>
<dbReference type="Proteomes" id="UP000075398">
    <property type="component" value="Unassembled WGS sequence"/>
</dbReference>
<evidence type="ECO:0000259" key="2">
    <source>
        <dbReference type="Pfam" id="PF07883"/>
    </source>
</evidence>
<dbReference type="PANTHER" id="PTHR35848">
    <property type="entry name" value="OXALATE-BINDING PROTEIN"/>
    <property type="match status" value="1"/>
</dbReference>